<organism evidence="3">
    <name type="scientific">Echinostoma caproni</name>
    <dbReference type="NCBI Taxonomy" id="27848"/>
    <lineage>
        <taxon>Eukaryota</taxon>
        <taxon>Metazoa</taxon>
        <taxon>Spiralia</taxon>
        <taxon>Lophotrochozoa</taxon>
        <taxon>Platyhelminthes</taxon>
        <taxon>Trematoda</taxon>
        <taxon>Digenea</taxon>
        <taxon>Plagiorchiida</taxon>
        <taxon>Echinostomata</taxon>
        <taxon>Echinostomatoidea</taxon>
        <taxon>Echinostomatidae</taxon>
        <taxon>Echinostoma</taxon>
    </lineage>
</organism>
<accession>A0A183BCW4</accession>
<evidence type="ECO:0000313" key="3">
    <source>
        <dbReference type="WBParaSite" id="ECPE_0001709301-mRNA-1"/>
    </source>
</evidence>
<reference evidence="3" key="1">
    <citation type="submission" date="2016-06" db="UniProtKB">
        <authorList>
            <consortium name="WormBaseParasite"/>
        </authorList>
    </citation>
    <scope>IDENTIFICATION</scope>
</reference>
<name>A0A183BCW4_9TREM</name>
<reference evidence="1 2" key="2">
    <citation type="submission" date="2018-11" db="EMBL/GenBank/DDBJ databases">
        <authorList>
            <consortium name="Pathogen Informatics"/>
        </authorList>
    </citation>
    <scope>NUCLEOTIDE SEQUENCE [LARGE SCALE GENOMIC DNA]</scope>
    <source>
        <strain evidence="1 2">Egypt</strain>
    </source>
</reference>
<dbReference type="Proteomes" id="UP000272942">
    <property type="component" value="Unassembled WGS sequence"/>
</dbReference>
<keyword evidence="2" id="KW-1185">Reference proteome</keyword>
<protein>
    <submittedName>
        <fullName evidence="3">GNAT family N-acetyltransferase</fullName>
    </submittedName>
</protein>
<dbReference type="WBParaSite" id="ECPE_0001709301-mRNA-1">
    <property type="protein sequence ID" value="ECPE_0001709301-mRNA-1"/>
    <property type="gene ID" value="ECPE_0001709301"/>
</dbReference>
<gene>
    <name evidence="1" type="ORF">ECPE_LOCUS17049</name>
</gene>
<dbReference type="OrthoDB" id="10053647at2759"/>
<evidence type="ECO:0000313" key="1">
    <source>
        <dbReference type="EMBL" id="VDP94326.1"/>
    </source>
</evidence>
<sequence>MSHIRTATIDDPSMQELKGFITRGWPENKEVLPMDVLPYFKARDELTVHDELVFRGE</sequence>
<proteinExistence type="predicted"/>
<dbReference type="AlphaFoldDB" id="A0A183BCW4"/>
<dbReference type="EMBL" id="UZAN01067224">
    <property type="protein sequence ID" value="VDP94326.1"/>
    <property type="molecule type" value="Genomic_DNA"/>
</dbReference>
<evidence type="ECO:0000313" key="2">
    <source>
        <dbReference type="Proteomes" id="UP000272942"/>
    </source>
</evidence>